<comment type="caution">
    <text evidence="2">The sequence shown here is derived from an EMBL/GenBank/DDBJ whole genome shotgun (WGS) entry which is preliminary data.</text>
</comment>
<accession>X1U2J6</accession>
<evidence type="ECO:0000256" key="1">
    <source>
        <dbReference type="SAM" id="Phobius"/>
    </source>
</evidence>
<evidence type="ECO:0000313" key="2">
    <source>
        <dbReference type="EMBL" id="GAI86494.1"/>
    </source>
</evidence>
<sequence>EELTFGPKNIGFSGNKTKSRVEKIAKMTNIYNLLDLNPRRLNFFQKQWVAIAASFPIAGSVNVSVYIISI</sequence>
<protein>
    <submittedName>
        <fullName evidence="2">Uncharacterized protein</fullName>
    </submittedName>
</protein>
<feature type="non-terminal residue" evidence="2">
    <location>
        <position position="1"/>
    </location>
</feature>
<dbReference type="EMBL" id="BARW01007298">
    <property type="protein sequence ID" value="GAI86494.1"/>
    <property type="molecule type" value="Genomic_DNA"/>
</dbReference>
<organism evidence="2">
    <name type="scientific">marine sediment metagenome</name>
    <dbReference type="NCBI Taxonomy" id="412755"/>
    <lineage>
        <taxon>unclassified sequences</taxon>
        <taxon>metagenomes</taxon>
        <taxon>ecological metagenomes</taxon>
    </lineage>
</organism>
<gene>
    <name evidence="2" type="ORF">S12H4_15220</name>
</gene>
<proteinExistence type="predicted"/>
<keyword evidence="1" id="KW-0812">Transmembrane</keyword>
<name>X1U2J6_9ZZZZ</name>
<dbReference type="AlphaFoldDB" id="X1U2J6"/>
<keyword evidence="1" id="KW-0472">Membrane</keyword>
<keyword evidence="1" id="KW-1133">Transmembrane helix</keyword>
<reference evidence="2" key="1">
    <citation type="journal article" date="2014" name="Front. Microbiol.">
        <title>High frequency of phylogenetically diverse reductive dehalogenase-homologous genes in deep subseafloor sedimentary metagenomes.</title>
        <authorList>
            <person name="Kawai M."/>
            <person name="Futagami T."/>
            <person name="Toyoda A."/>
            <person name="Takaki Y."/>
            <person name="Nishi S."/>
            <person name="Hori S."/>
            <person name="Arai W."/>
            <person name="Tsubouchi T."/>
            <person name="Morono Y."/>
            <person name="Uchiyama I."/>
            <person name="Ito T."/>
            <person name="Fujiyama A."/>
            <person name="Inagaki F."/>
            <person name="Takami H."/>
        </authorList>
    </citation>
    <scope>NUCLEOTIDE SEQUENCE</scope>
    <source>
        <strain evidence="2">Expedition CK06-06</strain>
    </source>
</reference>
<feature type="transmembrane region" description="Helical" evidence="1">
    <location>
        <begin position="48"/>
        <end position="68"/>
    </location>
</feature>